<proteinExistence type="predicted"/>
<feature type="transmembrane region" description="Helical" evidence="1">
    <location>
        <begin position="166"/>
        <end position="188"/>
    </location>
</feature>
<evidence type="ECO:0000259" key="2">
    <source>
        <dbReference type="Pfam" id="PF20151"/>
    </source>
</evidence>
<dbReference type="Proteomes" id="UP001221142">
    <property type="component" value="Unassembled WGS sequence"/>
</dbReference>
<reference evidence="3" key="1">
    <citation type="submission" date="2023-03" db="EMBL/GenBank/DDBJ databases">
        <title>Massive genome expansion in bonnet fungi (Mycena s.s.) driven by repeated elements and novel gene families across ecological guilds.</title>
        <authorList>
            <consortium name="Lawrence Berkeley National Laboratory"/>
            <person name="Harder C.B."/>
            <person name="Miyauchi S."/>
            <person name="Viragh M."/>
            <person name="Kuo A."/>
            <person name="Thoen E."/>
            <person name="Andreopoulos B."/>
            <person name="Lu D."/>
            <person name="Skrede I."/>
            <person name="Drula E."/>
            <person name="Henrissat B."/>
            <person name="Morin E."/>
            <person name="Kohler A."/>
            <person name="Barry K."/>
            <person name="LaButti K."/>
            <person name="Morin E."/>
            <person name="Salamov A."/>
            <person name="Lipzen A."/>
            <person name="Mereny Z."/>
            <person name="Hegedus B."/>
            <person name="Baldrian P."/>
            <person name="Stursova M."/>
            <person name="Weitz H."/>
            <person name="Taylor A."/>
            <person name="Grigoriev I.V."/>
            <person name="Nagy L.G."/>
            <person name="Martin F."/>
            <person name="Kauserud H."/>
        </authorList>
    </citation>
    <scope>NUCLEOTIDE SEQUENCE</scope>
    <source>
        <strain evidence="3">9284</strain>
    </source>
</reference>
<accession>A0AAD7CGB3</accession>
<gene>
    <name evidence="3" type="ORF">FB45DRAFT_822622</name>
</gene>
<dbReference type="InterPro" id="IPR045340">
    <property type="entry name" value="DUF6533"/>
</dbReference>
<feature type="transmembrane region" description="Helical" evidence="1">
    <location>
        <begin position="234"/>
        <end position="254"/>
    </location>
</feature>
<dbReference type="Pfam" id="PF20151">
    <property type="entry name" value="DUF6533"/>
    <property type="match status" value="1"/>
</dbReference>
<evidence type="ECO:0000256" key="1">
    <source>
        <dbReference type="SAM" id="Phobius"/>
    </source>
</evidence>
<name>A0AAD7CGB3_9AGAR</name>
<feature type="transmembrane region" description="Helical" evidence="1">
    <location>
        <begin position="128"/>
        <end position="146"/>
    </location>
</feature>
<dbReference type="AlphaFoldDB" id="A0AAD7CGB3"/>
<feature type="transmembrane region" description="Helical" evidence="1">
    <location>
        <begin position="209"/>
        <end position="228"/>
    </location>
</feature>
<sequence length="304" mass="34237">MHPRDTPDVEQALATQINYRSSVAALTFLLYDICLTFDDEVNFVWPKAWTRMKFLFLFIRYVPLFVQFSILVIGSPELTPHFHFTPHDCFIWEVYQGVATVLILAAVDCVLILRVCALYHNKPIIRRLVLLAFLLEVTGMIVGLGLSVSTITFDDICLITHVSTLLLIYAGSTLIFQTFLFALTAIHFGRALREGWGDTPLVHLVMRDGTWAFLLLFAVLVGASSLYTVKNQSYAGIIYGWLLTVFSFSGYRVLLNLDRLSSTSPRLDTTNNTPWEFTTRLTAVEEAAQTYELTTVEDASSTGP</sequence>
<keyword evidence="1" id="KW-1133">Transmembrane helix</keyword>
<evidence type="ECO:0000313" key="3">
    <source>
        <dbReference type="EMBL" id="KAJ7647622.1"/>
    </source>
</evidence>
<keyword evidence="4" id="KW-1185">Reference proteome</keyword>
<protein>
    <recommendedName>
        <fullName evidence="2">DUF6533 domain-containing protein</fullName>
    </recommendedName>
</protein>
<feature type="domain" description="DUF6533" evidence="2">
    <location>
        <begin position="22"/>
        <end position="65"/>
    </location>
</feature>
<dbReference type="EMBL" id="JARKIF010000002">
    <property type="protein sequence ID" value="KAJ7647622.1"/>
    <property type="molecule type" value="Genomic_DNA"/>
</dbReference>
<organism evidence="3 4">
    <name type="scientific">Roridomyces roridus</name>
    <dbReference type="NCBI Taxonomy" id="1738132"/>
    <lineage>
        <taxon>Eukaryota</taxon>
        <taxon>Fungi</taxon>
        <taxon>Dikarya</taxon>
        <taxon>Basidiomycota</taxon>
        <taxon>Agaricomycotina</taxon>
        <taxon>Agaricomycetes</taxon>
        <taxon>Agaricomycetidae</taxon>
        <taxon>Agaricales</taxon>
        <taxon>Marasmiineae</taxon>
        <taxon>Mycenaceae</taxon>
        <taxon>Roridomyces</taxon>
    </lineage>
</organism>
<keyword evidence="1" id="KW-0812">Transmembrane</keyword>
<keyword evidence="1" id="KW-0472">Membrane</keyword>
<evidence type="ECO:0000313" key="4">
    <source>
        <dbReference type="Proteomes" id="UP001221142"/>
    </source>
</evidence>
<feature type="transmembrane region" description="Helical" evidence="1">
    <location>
        <begin position="54"/>
        <end position="74"/>
    </location>
</feature>
<feature type="transmembrane region" description="Helical" evidence="1">
    <location>
        <begin position="94"/>
        <end position="116"/>
    </location>
</feature>
<comment type="caution">
    <text evidence="3">The sequence shown here is derived from an EMBL/GenBank/DDBJ whole genome shotgun (WGS) entry which is preliminary data.</text>
</comment>